<reference evidence="1 2" key="1">
    <citation type="journal article" date="2020" name="ISME J.">
        <title>Uncovering the hidden diversity of litter-decomposition mechanisms in mushroom-forming fungi.</title>
        <authorList>
            <person name="Floudas D."/>
            <person name="Bentzer J."/>
            <person name="Ahren D."/>
            <person name="Johansson T."/>
            <person name="Persson P."/>
            <person name="Tunlid A."/>
        </authorList>
    </citation>
    <scope>NUCLEOTIDE SEQUENCE [LARGE SCALE GENOMIC DNA]</scope>
    <source>
        <strain evidence="1 2">CBS 175.51</strain>
    </source>
</reference>
<organism evidence="1 2">
    <name type="scientific">Ephemerocybe angulata</name>
    <dbReference type="NCBI Taxonomy" id="980116"/>
    <lineage>
        <taxon>Eukaryota</taxon>
        <taxon>Fungi</taxon>
        <taxon>Dikarya</taxon>
        <taxon>Basidiomycota</taxon>
        <taxon>Agaricomycotina</taxon>
        <taxon>Agaricomycetes</taxon>
        <taxon>Agaricomycetidae</taxon>
        <taxon>Agaricales</taxon>
        <taxon>Agaricineae</taxon>
        <taxon>Psathyrellaceae</taxon>
        <taxon>Ephemerocybe</taxon>
    </lineage>
</organism>
<proteinExistence type="predicted"/>
<sequence>MITPTQPELRTFTVCHEAIAIFRGNELARYFRGWYKTNSVMFNQFVDYLVDQGLTPANEDEEDYLRCTENCRTIALVIQEIFRALDKKDCDKDLVKRFRLALIESVNRQLSFPMKPKTAGNVACAAAFFADLYALGEGLIIGAEKVKSTVENMICSHGEWGGFNFNLAEVVLVRSVTVAGTHQGGSYYKHLVCFIHQLYPSCDSLPKAERDQVIKLHTSLDALFHDSLEDWHPDKRRMSPIIIRYSKTQNILCEELCRVARKE</sequence>
<gene>
    <name evidence="1" type="ORF">D9611_007230</name>
</gene>
<dbReference type="EMBL" id="JAACJK010000221">
    <property type="protein sequence ID" value="KAF5314678.1"/>
    <property type="molecule type" value="Genomic_DNA"/>
</dbReference>
<comment type="caution">
    <text evidence="1">The sequence shown here is derived from an EMBL/GenBank/DDBJ whole genome shotgun (WGS) entry which is preliminary data.</text>
</comment>
<name>A0A8H5B278_9AGAR</name>
<protein>
    <submittedName>
        <fullName evidence="1">Uncharacterized protein</fullName>
    </submittedName>
</protein>
<keyword evidence="2" id="KW-1185">Reference proteome</keyword>
<dbReference type="Proteomes" id="UP000541558">
    <property type="component" value="Unassembled WGS sequence"/>
</dbReference>
<dbReference type="OrthoDB" id="10333260at2759"/>
<dbReference type="AlphaFoldDB" id="A0A8H5B278"/>
<evidence type="ECO:0000313" key="2">
    <source>
        <dbReference type="Proteomes" id="UP000541558"/>
    </source>
</evidence>
<accession>A0A8H5B278</accession>
<evidence type="ECO:0000313" key="1">
    <source>
        <dbReference type="EMBL" id="KAF5314678.1"/>
    </source>
</evidence>